<gene>
    <name evidence="1" type="ORF">LXN57_12080</name>
</gene>
<evidence type="ECO:0000313" key="2">
    <source>
        <dbReference type="Proteomes" id="UP001523216"/>
    </source>
</evidence>
<dbReference type="Proteomes" id="UP001523216">
    <property type="component" value="Unassembled WGS sequence"/>
</dbReference>
<reference evidence="1 2" key="1">
    <citation type="submission" date="2022-06" db="EMBL/GenBank/DDBJ databases">
        <title>Actinoplanes abujensis sp. nov., isolated from Nigerian arid soil.</title>
        <authorList>
            <person name="Ding P."/>
        </authorList>
    </citation>
    <scope>NUCLEOTIDE SEQUENCE [LARGE SCALE GENOMIC DNA]</scope>
    <source>
        <strain evidence="2">TRM88002</strain>
    </source>
</reference>
<keyword evidence="2" id="KW-1185">Reference proteome</keyword>
<evidence type="ECO:0000313" key="1">
    <source>
        <dbReference type="EMBL" id="MCM4078304.1"/>
    </source>
</evidence>
<sequence>MPLELLLDSRTAEEFMHTWPAAPQLLRLPADGRALTRVISANTSRCRHPRQRLLPASRREHCQERQRASPSPVHVRHRLDPVKIRQWGARGHTVQMRHLERWLHGNATITKSIQHQTGCTTITGAVYGRVLRDPQRPSEGGMKIEKGPVALDLLLDPPGHHRLPNDDDEIVDRALSVQAWAGKPVTMVSHDTGMIMRARTAGLDVLKLVKEYGREPKKR</sequence>
<name>A0ABT0XYX6_9ACTN</name>
<evidence type="ECO:0008006" key="3">
    <source>
        <dbReference type="Google" id="ProtNLM"/>
    </source>
</evidence>
<dbReference type="RefSeq" id="WP_251798144.1">
    <property type="nucleotide sequence ID" value="NZ_JAMQOL010000015.1"/>
</dbReference>
<dbReference type="EMBL" id="JAMQOL010000015">
    <property type="protein sequence ID" value="MCM4078304.1"/>
    <property type="molecule type" value="Genomic_DNA"/>
</dbReference>
<accession>A0ABT0XYX6</accession>
<proteinExistence type="predicted"/>
<organism evidence="1 2">
    <name type="scientific">Paractinoplanes hotanensis</name>
    <dbReference type="NCBI Taxonomy" id="2906497"/>
    <lineage>
        <taxon>Bacteria</taxon>
        <taxon>Bacillati</taxon>
        <taxon>Actinomycetota</taxon>
        <taxon>Actinomycetes</taxon>
        <taxon>Micromonosporales</taxon>
        <taxon>Micromonosporaceae</taxon>
        <taxon>Paractinoplanes</taxon>
    </lineage>
</organism>
<comment type="caution">
    <text evidence="1">The sequence shown here is derived from an EMBL/GenBank/DDBJ whole genome shotgun (WGS) entry which is preliminary data.</text>
</comment>
<protein>
    <recommendedName>
        <fullName evidence="3">PIN domain-containing protein</fullName>
    </recommendedName>
</protein>